<keyword evidence="2" id="KW-1185">Reference proteome</keyword>
<feature type="region of interest" description="Disordered" evidence="1">
    <location>
        <begin position="96"/>
        <end position="126"/>
    </location>
</feature>
<evidence type="ECO:0000256" key="1">
    <source>
        <dbReference type="SAM" id="MobiDB-lite"/>
    </source>
</evidence>
<proteinExistence type="predicted"/>
<feature type="region of interest" description="Disordered" evidence="1">
    <location>
        <begin position="1"/>
        <end position="28"/>
    </location>
</feature>
<dbReference type="AlphaFoldDB" id="A0A914UJQ0"/>
<sequence>MESESGGIEGLPVVEGLPSGRTDASADVGAIRPTRIGRLTAREKVVGPLLVKHDWHAGVGARDGGGERTMASTTMSCIAGGAKEGRAANDYAKGQLTTFDEAARGRAPTTRSEGRSDGRRSTRLTPSTIRSTIAFPVCCRPFGTSRPTA</sequence>
<evidence type="ECO:0000313" key="3">
    <source>
        <dbReference type="WBParaSite" id="PSAMB.scaffold1065size36429.g10718.t1"/>
    </source>
</evidence>
<evidence type="ECO:0000313" key="2">
    <source>
        <dbReference type="Proteomes" id="UP000887566"/>
    </source>
</evidence>
<reference evidence="3" key="1">
    <citation type="submission" date="2022-11" db="UniProtKB">
        <authorList>
            <consortium name="WormBaseParasite"/>
        </authorList>
    </citation>
    <scope>IDENTIFICATION</scope>
</reference>
<dbReference type="Proteomes" id="UP000887566">
    <property type="component" value="Unplaced"/>
</dbReference>
<organism evidence="2 3">
    <name type="scientific">Plectus sambesii</name>
    <dbReference type="NCBI Taxonomy" id="2011161"/>
    <lineage>
        <taxon>Eukaryota</taxon>
        <taxon>Metazoa</taxon>
        <taxon>Ecdysozoa</taxon>
        <taxon>Nematoda</taxon>
        <taxon>Chromadorea</taxon>
        <taxon>Plectida</taxon>
        <taxon>Plectina</taxon>
        <taxon>Plectoidea</taxon>
        <taxon>Plectidae</taxon>
        <taxon>Plectus</taxon>
    </lineage>
</organism>
<dbReference type="WBParaSite" id="PSAMB.scaffold1065size36429.g10718.t1">
    <property type="protein sequence ID" value="PSAMB.scaffold1065size36429.g10718.t1"/>
    <property type="gene ID" value="PSAMB.scaffold1065size36429.g10718"/>
</dbReference>
<name>A0A914UJQ0_9BILA</name>
<protein>
    <submittedName>
        <fullName evidence="3">Uncharacterized protein</fullName>
    </submittedName>
</protein>
<accession>A0A914UJQ0</accession>